<accession>A0A1F6WZQ9</accession>
<evidence type="ECO:0000256" key="1">
    <source>
        <dbReference type="SAM" id="MobiDB-lite"/>
    </source>
</evidence>
<dbReference type="EMBL" id="MFUP01000014">
    <property type="protein sequence ID" value="OGI87244.1"/>
    <property type="molecule type" value="Genomic_DNA"/>
</dbReference>
<keyword evidence="2" id="KW-0812">Transmembrane</keyword>
<evidence type="ECO:0000313" key="3">
    <source>
        <dbReference type="EMBL" id="OGI87244.1"/>
    </source>
</evidence>
<protein>
    <submittedName>
        <fullName evidence="3">Uncharacterized protein</fullName>
    </submittedName>
</protein>
<reference evidence="3 4" key="1">
    <citation type="journal article" date="2016" name="Nat. Commun.">
        <title>Thousands of microbial genomes shed light on interconnected biogeochemical processes in an aquifer system.</title>
        <authorList>
            <person name="Anantharaman K."/>
            <person name="Brown C.T."/>
            <person name="Hug L.A."/>
            <person name="Sharon I."/>
            <person name="Castelle C.J."/>
            <person name="Probst A.J."/>
            <person name="Thomas B.C."/>
            <person name="Singh A."/>
            <person name="Wilkins M.J."/>
            <person name="Karaoz U."/>
            <person name="Brodie E.L."/>
            <person name="Williams K.H."/>
            <person name="Hubbard S.S."/>
            <person name="Banfield J.F."/>
        </authorList>
    </citation>
    <scope>NUCLEOTIDE SEQUENCE [LARGE SCALE GENOMIC DNA]</scope>
</reference>
<gene>
    <name evidence="3" type="ORF">A2995_01015</name>
</gene>
<evidence type="ECO:0000313" key="4">
    <source>
        <dbReference type="Proteomes" id="UP000185809"/>
    </source>
</evidence>
<evidence type="ECO:0000256" key="2">
    <source>
        <dbReference type="SAM" id="Phobius"/>
    </source>
</evidence>
<feature type="compositionally biased region" description="Polar residues" evidence="1">
    <location>
        <begin position="1"/>
        <end position="20"/>
    </location>
</feature>
<sequence>MNENINTGEQNSPNNEIFTKSRNKKNGSPIGIIIIVIILVIGGFFLLKDENEKNIPKNEEAIVDQVEEISTQTIDNELTALEDELNLDAELQVIEDDLSDLNNINLDNLDLGL</sequence>
<feature type="transmembrane region" description="Helical" evidence="2">
    <location>
        <begin position="28"/>
        <end position="47"/>
    </location>
</feature>
<name>A0A1F6WZQ9_9BACT</name>
<keyword evidence="2" id="KW-1133">Transmembrane helix</keyword>
<feature type="region of interest" description="Disordered" evidence="1">
    <location>
        <begin position="1"/>
        <end position="26"/>
    </location>
</feature>
<keyword evidence="2" id="KW-0472">Membrane</keyword>
<organism evidence="3 4">
    <name type="scientific">Candidatus Nomurabacteria bacterium RIFCSPLOWO2_01_FULL_33_24</name>
    <dbReference type="NCBI Taxonomy" id="1801765"/>
    <lineage>
        <taxon>Bacteria</taxon>
        <taxon>Candidatus Nomuraibacteriota</taxon>
    </lineage>
</organism>
<dbReference type="AlphaFoldDB" id="A0A1F6WZQ9"/>
<proteinExistence type="predicted"/>
<comment type="caution">
    <text evidence="3">The sequence shown here is derived from an EMBL/GenBank/DDBJ whole genome shotgun (WGS) entry which is preliminary data.</text>
</comment>
<dbReference type="Proteomes" id="UP000185809">
    <property type="component" value="Unassembled WGS sequence"/>
</dbReference>